<protein>
    <recommendedName>
        <fullName evidence="3">RNase H type-1 domain-containing protein</fullName>
    </recommendedName>
</protein>
<dbReference type="InterPro" id="IPR036397">
    <property type="entry name" value="RNaseH_sf"/>
</dbReference>
<evidence type="ECO:0000259" key="3">
    <source>
        <dbReference type="PROSITE" id="PS50879"/>
    </source>
</evidence>
<name>A0A9P1DAK4_9DINO</name>
<feature type="region of interest" description="Disordered" evidence="2">
    <location>
        <begin position="233"/>
        <end position="255"/>
    </location>
</feature>
<feature type="compositionally biased region" description="Polar residues" evidence="2">
    <location>
        <begin position="972"/>
        <end position="987"/>
    </location>
</feature>
<feature type="region of interest" description="Disordered" evidence="2">
    <location>
        <begin position="2080"/>
        <end position="2105"/>
    </location>
</feature>
<dbReference type="Gene3D" id="3.30.420.10">
    <property type="entry name" value="Ribonuclease H-like superfamily/Ribonuclease H"/>
    <property type="match status" value="1"/>
</dbReference>
<dbReference type="Proteomes" id="UP001152797">
    <property type="component" value="Unassembled WGS sequence"/>
</dbReference>
<dbReference type="EMBL" id="CAMXCT010003735">
    <property type="protein sequence ID" value="CAI4005956.1"/>
    <property type="molecule type" value="Genomic_DNA"/>
</dbReference>
<feature type="region of interest" description="Disordered" evidence="2">
    <location>
        <begin position="1"/>
        <end position="101"/>
    </location>
</feature>
<dbReference type="GO" id="GO:0043484">
    <property type="term" value="P:regulation of RNA splicing"/>
    <property type="evidence" value="ECO:0007669"/>
    <property type="project" value="InterPro"/>
</dbReference>
<accession>A0A9P1DAK4</accession>
<reference evidence="5" key="2">
    <citation type="submission" date="2024-04" db="EMBL/GenBank/DDBJ databases">
        <authorList>
            <person name="Chen Y."/>
            <person name="Shah S."/>
            <person name="Dougan E. K."/>
            <person name="Thang M."/>
            <person name="Chan C."/>
        </authorList>
    </citation>
    <scope>NUCLEOTIDE SEQUENCE [LARGE SCALE GENOMIC DNA]</scope>
</reference>
<dbReference type="GO" id="GO:0004523">
    <property type="term" value="F:RNA-DNA hybrid ribonuclease activity"/>
    <property type="evidence" value="ECO:0007669"/>
    <property type="project" value="InterPro"/>
</dbReference>
<feature type="region of interest" description="Disordered" evidence="2">
    <location>
        <begin position="952"/>
        <end position="987"/>
    </location>
</feature>
<gene>
    <name evidence="4" type="ORF">C1SCF055_LOCUS31640</name>
</gene>
<keyword evidence="1" id="KW-0175">Coiled coil</keyword>
<dbReference type="InterPro" id="IPR012337">
    <property type="entry name" value="RNaseH-like_sf"/>
</dbReference>
<dbReference type="PANTHER" id="PTHR46528:SF1">
    <property type="entry name" value="PROTEIN SON"/>
    <property type="match status" value="1"/>
</dbReference>
<feature type="compositionally biased region" description="Basic and acidic residues" evidence="2">
    <location>
        <begin position="299"/>
        <end position="315"/>
    </location>
</feature>
<dbReference type="PROSITE" id="PS50879">
    <property type="entry name" value="RNASE_H_1"/>
    <property type="match status" value="1"/>
</dbReference>
<evidence type="ECO:0000256" key="1">
    <source>
        <dbReference type="SAM" id="Coils"/>
    </source>
</evidence>
<dbReference type="EMBL" id="CAMXCT020003735">
    <property type="protein sequence ID" value="CAL1159331.1"/>
    <property type="molecule type" value="Genomic_DNA"/>
</dbReference>
<feature type="compositionally biased region" description="Basic and acidic residues" evidence="2">
    <location>
        <begin position="48"/>
        <end position="64"/>
    </location>
</feature>
<feature type="compositionally biased region" description="Low complexity" evidence="2">
    <location>
        <begin position="2332"/>
        <end position="2351"/>
    </location>
</feature>
<proteinExistence type="predicted"/>
<evidence type="ECO:0000256" key="2">
    <source>
        <dbReference type="SAM" id="MobiDB-lite"/>
    </source>
</evidence>
<comment type="caution">
    <text evidence="4">The sequence shown here is derived from an EMBL/GenBank/DDBJ whole genome shotgun (WGS) entry which is preliminary data.</text>
</comment>
<feature type="region of interest" description="Disordered" evidence="2">
    <location>
        <begin position="299"/>
        <end position="326"/>
    </location>
</feature>
<dbReference type="SUPFAM" id="SSF53098">
    <property type="entry name" value="Ribonuclease H-like"/>
    <property type="match status" value="1"/>
</dbReference>
<feature type="region of interest" description="Disordered" evidence="2">
    <location>
        <begin position="2174"/>
        <end position="2351"/>
    </location>
</feature>
<organism evidence="4">
    <name type="scientific">Cladocopium goreaui</name>
    <dbReference type="NCBI Taxonomy" id="2562237"/>
    <lineage>
        <taxon>Eukaryota</taxon>
        <taxon>Sar</taxon>
        <taxon>Alveolata</taxon>
        <taxon>Dinophyceae</taxon>
        <taxon>Suessiales</taxon>
        <taxon>Symbiodiniaceae</taxon>
        <taxon>Cladocopium</taxon>
    </lineage>
</organism>
<evidence type="ECO:0000313" key="6">
    <source>
        <dbReference type="Proteomes" id="UP001152797"/>
    </source>
</evidence>
<keyword evidence="6" id="KW-1185">Reference proteome</keyword>
<feature type="compositionally biased region" description="Basic and acidic residues" evidence="2">
    <location>
        <begin position="2213"/>
        <end position="2330"/>
    </location>
</feature>
<reference evidence="4" key="1">
    <citation type="submission" date="2022-10" db="EMBL/GenBank/DDBJ databases">
        <authorList>
            <person name="Chen Y."/>
            <person name="Dougan E. K."/>
            <person name="Chan C."/>
            <person name="Rhodes N."/>
            <person name="Thang M."/>
        </authorList>
    </citation>
    <scope>NUCLEOTIDE SEQUENCE</scope>
</reference>
<feature type="compositionally biased region" description="Acidic residues" evidence="2">
    <location>
        <begin position="316"/>
        <end position="325"/>
    </location>
</feature>
<dbReference type="GO" id="GO:0003723">
    <property type="term" value="F:RNA binding"/>
    <property type="evidence" value="ECO:0007669"/>
    <property type="project" value="InterPro"/>
</dbReference>
<feature type="compositionally biased region" description="Low complexity" evidence="2">
    <location>
        <begin position="2190"/>
        <end position="2209"/>
    </location>
</feature>
<evidence type="ECO:0000313" key="5">
    <source>
        <dbReference type="EMBL" id="CAL1159331.1"/>
    </source>
</evidence>
<feature type="region of interest" description="Disordered" evidence="2">
    <location>
        <begin position="134"/>
        <end position="199"/>
    </location>
</feature>
<dbReference type="GO" id="GO:0051726">
    <property type="term" value="P:regulation of cell cycle"/>
    <property type="evidence" value="ECO:0007669"/>
    <property type="project" value="InterPro"/>
</dbReference>
<dbReference type="InterPro" id="IPR002156">
    <property type="entry name" value="RNaseH_domain"/>
</dbReference>
<dbReference type="EMBL" id="CAMXCT030003735">
    <property type="protein sequence ID" value="CAL4793268.1"/>
    <property type="molecule type" value="Genomic_DNA"/>
</dbReference>
<sequence length="2450" mass="269517">MPTSAPVTVGPSPHSPSMKAPIDADEGRPVAMGTHESSQGVSDMNADSLRDHATHKRQVERDDISGAPPKKWKDADGLPTTSIGRGDADTPPTPVEATCPATAKPYHAMPVTATTGKQCVHPAFASMSVSEPAPVLHPKASEGHPHASLTGLAPRNESRDEENSQRSGRKNPQTGVPTNVLGKESQIDKQPAVETPELPLPMSFQAMPRDAFVTRGPSPHVPICESSDLAKMSKPCHAEGTSGNQAPGMPTTKDQHQIAEASPKPYEDSTGGLVAFASGSKPSKAETHSPIVAAEAREATKDVAHQTASDGKHDSDPDDANDEGDSLTQGMLQVAQEIASSEILEQKHIESHTIQVIRQDDNQPSFIKIDKQATVGSVTVAEANIGSLVQPICVNTCVGTRYPTAAITKPFDQIFLKEMAKYGSGTSDEAINMPPELLANSPTTRIALLYRQEAFVAQDEMEFYLNMITATGQANVAPVAIIPHECDDEELIQTLQNWYAQALLVQDAPSTQPWKEIKQLSNQCSPKLQLVLPSELQEVIRNRTNSQQKFGSKKDKKKHAPHAQKPIHIDAEDISIPDGIFQDADGKTIQQRPINSIGPEARGIVVVKAMQAVPYLRFQKPVSQNGLALLVIDHQDPLLHGVGEEVRFPARYEKTSEPILMSAKLVQIGASIVSRTVPAHATKVDEVMTAVVRVAVYRDECDVKWESIVARPVKHLISNVQLLQPNGDMSPIMDVWDRQFLNEKLERTKPSDATIFMACFRLEAADITEALKTSGDSGCYLEPRSHDGRSPSTDYRVIWINKQDKQNVMIASQATKQWTCIVRSGNRFGLRTRVQDAQAVHETHKPQVPFLTSDQVMTFHVGPMPHGSNRTALTKLFQSWSWQARPCQPRNRTPDGKGVVWECQAICKPPYEVYQLDHADVLITEVPKKVARNALPQGSIQASAKTMAALKAADSQSQENADPWEANDPWGNYTTPTKGPRTSTQQTAVKRNDDIEAIAAKVQQKLQPAWSKHINYPKLDADQDMNGDETRIQVVEDRLAKLEQTVQANQLQQGKHVQELASQIAQVQKNVDQQGRAFHAHLDEKLDNQLHQIEQLLAKRSRTDVSDETVPTVWGISESHLTSEGVQRFRQELKFQSQQWKPLKTPLIPTCVTKENLDCLPNNGGDARPPKRPLVDKLSTEPHISNDRLELWNAIKNASGFPGGFAQAWKNRVNISHEAPLHLPRRLPEVDIVDAIFHDFRQEFQQLEKALIQARCQKAKENRSNDSNAIYRDVAKPRSLPVSTVVINTNAIVSDVSADGLIVQYQPPELDLHQPVTSDRGPLAIAHHEQGQITLEAPQNIEPGDHLRQPKLLGDLPDVFKAFQDLWFRQYCRVEVAFAVLDHLSNDPPVRHAPGPSGVLLSRLHAIHWRWEQDGFIQDHQGFKFNLMDCPIQLLQLRFDHAWGAMVGHSMSSRAEFGGLGDIDVACSTHTFHTFSITEIALLRVAMNGSFYTRDKQFSSGKFVSKQCPWCNEQDSVFHRTWECPHFAHERSLMQPSHKAYIMQQPQCTYLHGWFVESAEDKHYRAMLQTIPDTTREFEQPSQLPEVMHMFTDGSGIFPQHKSLRLVSWSVCLATFQDVEFLPLAAGGVPGMLQTVLRAELTAAIAACRAAIKFQRPFYIWTDCQLVFDRINQYAGMKMDAPTPKQKDHDLWAQLQAAIRVCCKTNLFQKVLKITSHLGDTQFSHLVDSWAIRGNTAADTMASKAIALLPAGVCQAHRSLANLLETRYAACQAMHKLFVAIGKKVVKEKEEMKARETEAWENVGPSAPTISDVISFLPLPSTVVEPEGHQLGEGFPLIHQWLLEFTGDEQSIPMWLSSYQLYAHFQWSTGHLGFHYNRKTKKFETLTSLGTAKEYNFIRAAGWFNAMLKSFAKAMGFLISSLPSNFVSPEFGLSAGGRRVTGRSGAAARPAPCPGGETAKQSAALARYAYEKLAKSREEASEAAGQAALEDVILDARKDAAEAVKIRAGRRWMATPQMVAAAVYKKAKLRDLQVAEAWEKQATLLLKTSRQYEEYAARQEMKPGAPSDRVRRWGDLKHLKPEMGTPVVDGSGAMPDSPPGRGRSGTCSVVALEHSMWRGLQNDRFSRFREAPVLSKSLEPTPQVAQAPMAAFAPPPATASGMVEGIAQAPVAAAAPPPASGIGPSGVSGGADAKAEPISSAAAPAPASAVEVEGSKLESKEEGEDEQSKEKGKEESKKESKEESKEEAKEEAKKDKSKEEKEKSKEKSKEEKSKEEKSKEEKSKEEKSKEEKSKEEGKKEGKEEKSKEEGKDKSKKDGKEKSEEKRETEAKAASAAVPVAPAPVASPSAASIASSAIFGDAAKTPLVPFGGPQDEKSRLLQELQVAEAQVDAGLKLAHEYELQAHAARKEAEGIRANASWYDGAEAAAAAHTLYAELPKGVIPPPLPALP</sequence>
<dbReference type="PANTHER" id="PTHR46528">
    <property type="entry name" value="PROTEIN SON"/>
    <property type="match status" value="1"/>
</dbReference>
<feature type="domain" description="RNase H type-1" evidence="3">
    <location>
        <begin position="1584"/>
        <end position="1747"/>
    </location>
</feature>
<feature type="coiled-coil region" evidence="1">
    <location>
        <begin position="1025"/>
        <end position="1099"/>
    </location>
</feature>
<evidence type="ECO:0000313" key="4">
    <source>
        <dbReference type="EMBL" id="CAI4005956.1"/>
    </source>
</evidence>
<dbReference type="InterPro" id="IPR032922">
    <property type="entry name" value="SON"/>
</dbReference>